<name>A0A9P6DL73_9AGAM</name>
<feature type="region of interest" description="Disordered" evidence="1">
    <location>
        <begin position="182"/>
        <end position="219"/>
    </location>
</feature>
<protein>
    <submittedName>
        <fullName evidence="3">Uncharacterized protein</fullName>
    </submittedName>
</protein>
<keyword evidence="2" id="KW-0472">Membrane</keyword>
<dbReference type="Proteomes" id="UP000886523">
    <property type="component" value="Unassembled WGS sequence"/>
</dbReference>
<keyword evidence="4" id="KW-1185">Reference proteome</keyword>
<sequence>MVRTTDPAIVVDAKGHMTTGEQDRDQPREGPYSGFVTATMRLRMQTVAYLIHIAKSVDRHSTWSHRTGVFTLVSNKCFCNPSPHPYRKICGRTFRSVCAFQIWAIYRLLDSLLLYWTETACLLSQDPGLGDLSIYSATFHRAVHTSVAFRLIVFSASISLLATGIIQNRTRLLSLSMPLKSSDIHSPHQGNSSQRSRKRKRHSSPPGTSPSLSPSTMYSSTLDKSMKMFKAVTDSVSSVKETASARKTPKAQESTSRTAYPRLPSTSMPSQDTHSQSGMQHRASAPGSTWKLDRNTGTFVAVVPTVRSTETSRSAPRASISKPHYHRNKQPSEASHSAHPSPSMFSGIIEEGSGTGGSNVGSSLGATEQPFVIQYPIHAGGRNEHSVEKKLSRHARRRAAAAHRWDRDVIPALIRPYMEYMHESQRGQASDVGNHHFYN</sequence>
<evidence type="ECO:0000313" key="3">
    <source>
        <dbReference type="EMBL" id="KAF9505612.1"/>
    </source>
</evidence>
<keyword evidence="2" id="KW-1133">Transmembrane helix</keyword>
<reference evidence="3" key="1">
    <citation type="journal article" date="2020" name="Nat. Commun.">
        <title>Large-scale genome sequencing of mycorrhizal fungi provides insights into the early evolution of symbiotic traits.</title>
        <authorList>
            <person name="Miyauchi S."/>
            <person name="Kiss E."/>
            <person name="Kuo A."/>
            <person name="Drula E."/>
            <person name="Kohler A."/>
            <person name="Sanchez-Garcia M."/>
            <person name="Morin E."/>
            <person name="Andreopoulos B."/>
            <person name="Barry K.W."/>
            <person name="Bonito G."/>
            <person name="Buee M."/>
            <person name="Carver A."/>
            <person name="Chen C."/>
            <person name="Cichocki N."/>
            <person name="Clum A."/>
            <person name="Culley D."/>
            <person name="Crous P.W."/>
            <person name="Fauchery L."/>
            <person name="Girlanda M."/>
            <person name="Hayes R.D."/>
            <person name="Keri Z."/>
            <person name="LaButti K."/>
            <person name="Lipzen A."/>
            <person name="Lombard V."/>
            <person name="Magnuson J."/>
            <person name="Maillard F."/>
            <person name="Murat C."/>
            <person name="Nolan M."/>
            <person name="Ohm R.A."/>
            <person name="Pangilinan J."/>
            <person name="Pereira M.F."/>
            <person name="Perotto S."/>
            <person name="Peter M."/>
            <person name="Pfister S."/>
            <person name="Riley R."/>
            <person name="Sitrit Y."/>
            <person name="Stielow J.B."/>
            <person name="Szollosi G."/>
            <person name="Zifcakova L."/>
            <person name="Stursova M."/>
            <person name="Spatafora J.W."/>
            <person name="Tedersoo L."/>
            <person name="Vaario L.M."/>
            <person name="Yamada A."/>
            <person name="Yan M."/>
            <person name="Wang P."/>
            <person name="Xu J."/>
            <person name="Bruns T."/>
            <person name="Baldrian P."/>
            <person name="Vilgalys R."/>
            <person name="Dunand C."/>
            <person name="Henrissat B."/>
            <person name="Grigoriev I.V."/>
            <person name="Hibbett D."/>
            <person name="Nagy L.G."/>
            <person name="Martin F.M."/>
        </authorList>
    </citation>
    <scope>NUCLEOTIDE SEQUENCE</scope>
    <source>
        <strain evidence="3">UP504</strain>
    </source>
</reference>
<feature type="transmembrane region" description="Helical" evidence="2">
    <location>
        <begin position="147"/>
        <end position="166"/>
    </location>
</feature>
<evidence type="ECO:0000256" key="1">
    <source>
        <dbReference type="SAM" id="MobiDB-lite"/>
    </source>
</evidence>
<feature type="region of interest" description="Disordered" evidence="1">
    <location>
        <begin position="237"/>
        <end position="365"/>
    </location>
</feature>
<keyword evidence="2" id="KW-0812">Transmembrane</keyword>
<feature type="compositionally biased region" description="Low complexity" evidence="1">
    <location>
        <begin position="204"/>
        <end position="219"/>
    </location>
</feature>
<gene>
    <name evidence="3" type="ORF">BS47DRAFT_1400242</name>
</gene>
<feature type="compositionally biased region" description="Low complexity" evidence="1">
    <location>
        <begin position="331"/>
        <end position="352"/>
    </location>
</feature>
<feature type="compositionally biased region" description="Polar residues" evidence="1">
    <location>
        <begin position="251"/>
        <end position="279"/>
    </location>
</feature>
<proteinExistence type="predicted"/>
<dbReference type="AlphaFoldDB" id="A0A9P6DL73"/>
<evidence type="ECO:0000313" key="4">
    <source>
        <dbReference type="Proteomes" id="UP000886523"/>
    </source>
</evidence>
<comment type="caution">
    <text evidence="3">The sequence shown here is derived from an EMBL/GenBank/DDBJ whole genome shotgun (WGS) entry which is preliminary data.</text>
</comment>
<dbReference type="EMBL" id="MU129144">
    <property type="protein sequence ID" value="KAF9505612.1"/>
    <property type="molecule type" value="Genomic_DNA"/>
</dbReference>
<accession>A0A9P6DL73</accession>
<evidence type="ECO:0000256" key="2">
    <source>
        <dbReference type="SAM" id="Phobius"/>
    </source>
</evidence>
<organism evidence="3 4">
    <name type="scientific">Hydnum rufescens UP504</name>
    <dbReference type="NCBI Taxonomy" id="1448309"/>
    <lineage>
        <taxon>Eukaryota</taxon>
        <taxon>Fungi</taxon>
        <taxon>Dikarya</taxon>
        <taxon>Basidiomycota</taxon>
        <taxon>Agaricomycotina</taxon>
        <taxon>Agaricomycetes</taxon>
        <taxon>Cantharellales</taxon>
        <taxon>Hydnaceae</taxon>
        <taxon>Hydnum</taxon>
    </lineage>
</organism>